<organism evidence="7 8">
    <name type="scientific">Trapa incisa</name>
    <dbReference type="NCBI Taxonomy" id="236973"/>
    <lineage>
        <taxon>Eukaryota</taxon>
        <taxon>Viridiplantae</taxon>
        <taxon>Streptophyta</taxon>
        <taxon>Embryophyta</taxon>
        <taxon>Tracheophyta</taxon>
        <taxon>Spermatophyta</taxon>
        <taxon>Magnoliopsida</taxon>
        <taxon>eudicotyledons</taxon>
        <taxon>Gunneridae</taxon>
        <taxon>Pentapetalae</taxon>
        <taxon>rosids</taxon>
        <taxon>malvids</taxon>
        <taxon>Myrtales</taxon>
        <taxon>Lythraceae</taxon>
        <taxon>Trapa</taxon>
    </lineage>
</organism>
<keyword evidence="8" id="KW-1185">Reference proteome</keyword>
<sequence length="264" mass="28798">MAADEPTRTNSTTCFSLPRLFTAFNPSSDNEPVISPTSILESKPFSRLKASFWSETSTPRTAPEPDNKMLVVGSLGLVEVLEDDEPPLDGSNPSKMVLFGSQLRIQVPSLPASHALPSSLDSPRSPTDFGIKTRNSQPLSPSPLKQPTFILPTNTAVSYPGPMSVSEIAEMELSEDYTCVTLYGPNPKTVHIFGDCIVKSCSGDDQFSSPPKPPTSFLSSCQLCKKSLGPGNDIYMYRGEMAFCSSECRYEEMLKEERLGKIEP</sequence>
<dbReference type="Pfam" id="PF04570">
    <property type="entry name" value="zf-FLZ"/>
    <property type="match status" value="1"/>
</dbReference>
<dbReference type="PANTHER" id="PTHR46443:SF21">
    <property type="entry name" value="FCS-LIKE ZINC FINGER 8"/>
    <property type="match status" value="1"/>
</dbReference>
<feature type="zinc finger region" description="FLZ-type" evidence="4">
    <location>
        <begin position="216"/>
        <end position="260"/>
    </location>
</feature>
<feature type="domain" description="FLZ-type" evidence="6">
    <location>
        <begin position="216"/>
        <end position="260"/>
    </location>
</feature>
<evidence type="ECO:0000256" key="2">
    <source>
        <dbReference type="ARBA" id="ARBA00022723"/>
    </source>
</evidence>
<feature type="compositionally biased region" description="Low complexity" evidence="5">
    <location>
        <begin position="136"/>
        <end position="147"/>
    </location>
</feature>
<evidence type="ECO:0000256" key="3">
    <source>
        <dbReference type="ARBA" id="ARBA00022771"/>
    </source>
</evidence>
<proteinExistence type="inferred from homology"/>
<dbReference type="InterPro" id="IPR007650">
    <property type="entry name" value="Zf-FLZ_dom"/>
</dbReference>
<evidence type="ECO:0000256" key="5">
    <source>
        <dbReference type="SAM" id="MobiDB-lite"/>
    </source>
</evidence>
<gene>
    <name evidence="7" type="ORF">SAY87_027568</name>
</gene>
<name>A0AAN7JMM6_9MYRT</name>
<evidence type="ECO:0000259" key="6">
    <source>
        <dbReference type="PROSITE" id="PS51795"/>
    </source>
</evidence>
<feature type="region of interest" description="Disordered" evidence="5">
    <location>
        <begin position="114"/>
        <end position="147"/>
    </location>
</feature>
<evidence type="ECO:0000313" key="7">
    <source>
        <dbReference type="EMBL" id="KAK4750119.1"/>
    </source>
</evidence>
<evidence type="ECO:0000256" key="4">
    <source>
        <dbReference type="PROSITE-ProRule" id="PRU01131"/>
    </source>
</evidence>
<dbReference type="AlphaFoldDB" id="A0AAN7JMM6"/>
<protein>
    <recommendedName>
        <fullName evidence="6">FLZ-type domain-containing protein</fullName>
    </recommendedName>
</protein>
<dbReference type="GO" id="GO:0008270">
    <property type="term" value="F:zinc ion binding"/>
    <property type="evidence" value="ECO:0007669"/>
    <property type="project" value="UniProtKB-KW"/>
</dbReference>
<keyword evidence="3" id="KW-0863">Zinc-finger</keyword>
<dbReference type="Proteomes" id="UP001345219">
    <property type="component" value="Chromosome 21"/>
</dbReference>
<feature type="compositionally biased region" description="Low complexity" evidence="5">
    <location>
        <begin position="114"/>
        <end position="123"/>
    </location>
</feature>
<keyword evidence="3" id="KW-0862">Zinc</keyword>
<dbReference type="EMBL" id="JAXIOK010000018">
    <property type="protein sequence ID" value="KAK4750119.1"/>
    <property type="molecule type" value="Genomic_DNA"/>
</dbReference>
<dbReference type="PANTHER" id="PTHR46443">
    <property type="entry name" value="FCS-LIKE ZINC FINGER 8"/>
    <property type="match status" value="1"/>
</dbReference>
<comment type="similarity">
    <text evidence="1">Belongs to the FLZ family.</text>
</comment>
<evidence type="ECO:0000256" key="1">
    <source>
        <dbReference type="ARBA" id="ARBA00009374"/>
    </source>
</evidence>
<dbReference type="PROSITE" id="PS51795">
    <property type="entry name" value="ZF_FLZ"/>
    <property type="match status" value="1"/>
</dbReference>
<accession>A0AAN7JMM6</accession>
<comment type="caution">
    <text evidence="7">The sequence shown here is derived from an EMBL/GenBank/DDBJ whole genome shotgun (WGS) entry which is preliminary data.</text>
</comment>
<reference evidence="7 8" key="1">
    <citation type="journal article" date="2023" name="Hortic Res">
        <title>Pangenome of water caltrop reveals structural variations and asymmetric subgenome divergence after allopolyploidization.</title>
        <authorList>
            <person name="Zhang X."/>
            <person name="Chen Y."/>
            <person name="Wang L."/>
            <person name="Yuan Y."/>
            <person name="Fang M."/>
            <person name="Shi L."/>
            <person name="Lu R."/>
            <person name="Comes H.P."/>
            <person name="Ma Y."/>
            <person name="Chen Y."/>
            <person name="Huang G."/>
            <person name="Zhou Y."/>
            <person name="Zheng Z."/>
            <person name="Qiu Y."/>
        </authorList>
    </citation>
    <scope>NUCLEOTIDE SEQUENCE [LARGE SCALE GENOMIC DNA]</scope>
    <source>
        <tissue evidence="7">Roots</tissue>
    </source>
</reference>
<dbReference type="InterPro" id="IPR044593">
    <property type="entry name" value="FLZ8/MARD1"/>
</dbReference>
<evidence type="ECO:0000313" key="8">
    <source>
        <dbReference type="Proteomes" id="UP001345219"/>
    </source>
</evidence>
<keyword evidence="2" id="KW-0479">Metal-binding</keyword>